<feature type="transmembrane region" description="Helical" evidence="1">
    <location>
        <begin position="193"/>
        <end position="215"/>
    </location>
</feature>
<dbReference type="RefSeq" id="WP_377166429.1">
    <property type="nucleotide sequence ID" value="NZ_JBHSMQ010000003.1"/>
</dbReference>
<reference evidence="4" key="1">
    <citation type="journal article" date="2019" name="Int. J. Syst. Evol. Microbiol.">
        <title>The Global Catalogue of Microorganisms (GCM) 10K type strain sequencing project: providing services to taxonomists for standard genome sequencing and annotation.</title>
        <authorList>
            <consortium name="The Broad Institute Genomics Platform"/>
            <consortium name="The Broad Institute Genome Sequencing Center for Infectious Disease"/>
            <person name="Wu L."/>
            <person name="Ma J."/>
        </authorList>
    </citation>
    <scope>NUCLEOTIDE SEQUENCE [LARGE SCALE GENOMIC DNA]</scope>
    <source>
        <strain evidence="4">CGMCC 4.1469</strain>
    </source>
</reference>
<evidence type="ECO:0000256" key="1">
    <source>
        <dbReference type="SAM" id="Phobius"/>
    </source>
</evidence>
<dbReference type="SUPFAM" id="SSF48317">
    <property type="entry name" value="Acid phosphatase/Vanadium-dependent haloperoxidase"/>
    <property type="match status" value="1"/>
</dbReference>
<feature type="domain" description="Phosphatidic acid phosphatase type 2/haloperoxidase" evidence="2">
    <location>
        <begin position="141"/>
        <end position="250"/>
    </location>
</feature>
<organism evidence="3 4">
    <name type="scientific">Prosthecobacter fluviatilis</name>
    <dbReference type="NCBI Taxonomy" id="445931"/>
    <lineage>
        <taxon>Bacteria</taxon>
        <taxon>Pseudomonadati</taxon>
        <taxon>Verrucomicrobiota</taxon>
        <taxon>Verrucomicrobiia</taxon>
        <taxon>Verrucomicrobiales</taxon>
        <taxon>Verrucomicrobiaceae</taxon>
        <taxon>Prosthecobacter</taxon>
    </lineage>
</organism>
<keyword evidence="1" id="KW-0472">Membrane</keyword>
<feature type="transmembrane region" description="Helical" evidence="1">
    <location>
        <begin position="235"/>
        <end position="253"/>
    </location>
</feature>
<comment type="caution">
    <text evidence="3">The sequence shown here is derived from an EMBL/GenBank/DDBJ whole genome shotgun (WGS) entry which is preliminary data.</text>
</comment>
<protein>
    <submittedName>
        <fullName evidence="3">Phosphatase PAP2 family protein</fullName>
    </submittedName>
</protein>
<dbReference type="EMBL" id="JBHSMQ010000003">
    <property type="protein sequence ID" value="MFC5455393.1"/>
    <property type="molecule type" value="Genomic_DNA"/>
</dbReference>
<gene>
    <name evidence="3" type="ORF">ACFQDI_11035</name>
</gene>
<evidence type="ECO:0000313" key="4">
    <source>
        <dbReference type="Proteomes" id="UP001596052"/>
    </source>
</evidence>
<evidence type="ECO:0000259" key="2">
    <source>
        <dbReference type="SMART" id="SM00014"/>
    </source>
</evidence>
<dbReference type="InterPro" id="IPR036938">
    <property type="entry name" value="PAP2/HPO_sf"/>
</dbReference>
<dbReference type="InterPro" id="IPR000326">
    <property type="entry name" value="PAP2/HPO"/>
</dbReference>
<dbReference type="Proteomes" id="UP001596052">
    <property type="component" value="Unassembled WGS sequence"/>
</dbReference>
<dbReference type="Pfam" id="PF01569">
    <property type="entry name" value="PAP2"/>
    <property type="match status" value="1"/>
</dbReference>
<feature type="transmembrane region" description="Helical" evidence="1">
    <location>
        <begin position="107"/>
        <end position="131"/>
    </location>
</feature>
<keyword evidence="1" id="KW-0812">Transmembrane</keyword>
<accession>A0ABW0KRL9</accession>
<dbReference type="Gene3D" id="1.20.144.10">
    <property type="entry name" value="Phosphatidic acid phosphatase type 2/haloperoxidase"/>
    <property type="match status" value="1"/>
</dbReference>
<proteinExistence type="predicted"/>
<dbReference type="SMART" id="SM00014">
    <property type="entry name" value="acidPPc"/>
    <property type="match status" value="1"/>
</dbReference>
<keyword evidence="1" id="KW-1133">Transmembrane helix</keyword>
<keyword evidence="4" id="KW-1185">Reference proteome</keyword>
<name>A0ABW0KRL9_9BACT</name>
<sequence>MNDKHGLLPPYAASWDELASEDAASWLPAGLDHRTRPMLACWWADVLCLCRSAWAMLAANRIKLWTFMVAGAVLICLLMPQDLVLLARLRWAEDSPDNAAIHGAARWLSYWGDLAGFNMFVFVTLTCFAFVRRSPFFRRLTLAAVVGTVLTGGVANVVRVSTGRARPGSNVPAGFYGPTLSARKQSFPSAHTATSFGACVPLAVAFPPAGVPLLAVSGGVAWSRMQNNCHHPSDVITSVMLACVFGVPLGLTVRRMRRAAASV</sequence>
<feature type="transmembrane region" description="Helical" evidence="1">
    <location>
        <begin position="64"/>
        <end position="87"/>
    </location>
</feature>
<evidence type="ECO:0000313" key="3">
    <source>
        <dbReference type="EMBL" id="MFC5455393.1"/>
    </source>
</evidence>